<proteinExistence type="inferred from homology"/>
<protein>
    <recommendedName>
        <fullName evidence="3">DnaB/C C-terminal domain-containing protein</fullName>
    </recommendedName>
</protein>
<name>A0A953LK69_SYMTR</name>
<gene>
    <name evidence="4" type="ORF">CWE10_10720</name>
</gene>
<dbReference type="InterPro" id="IPR034829">
    <property type="entry name" value="DnaD-like_sf"/>
</dbReference>
<dbReference type="SUPFAM" id="SSF158499">
    <property type="entry name" value="DnaD domain-like"/>
    <property type="match status" value="2"/>
</dbReference>
<dbReference type="PANTHER" id="PTHR37293:SF5">
    <property type="entry name" value="DNA REPLICATION PROTEIN"/>
    <property type="match status" value="1"/>
</dbReference>
<dbReference type="EMBL" id="PIUK01000098">
    <property type="protein sequence ID" value="MBY6276667.1"/>
    <property type="molecule type" value="Genomic_DNA"/>
</dbReference>
<dbReference type="AlphaFoldDB" id="A0A953LK69"/>
<dbReference type="Gene3D" id="1.10.10.630">
    <property type="entry name" value="DnaD domain-like"/>
    <property type="match status" value="2"/>
</dbReference>
<dbReference type="PANTHER" id="PTHR37293">
    <property type="entry name" value="PHAGE REPLICATION PROTEIN-RELATED"/>
    <property type="match status" value="1"/>
</dbReference>
<accession>A0A953LK69</accession>
<dbReference type="NCBIfam" id="TIGR01446">
    <property type="entry name" value="DnaD_dom"/>
    <property type="match status" value="2"/>
</dbReference>
<comment type="caution">
    <text evidence="4">The sequence shown here is derived from an EMBL/GenBank/DDBJ whole genome shotgun (WGS) entry which is preliminary data.</text>
</comment>
<evidence type="ECO:0000256" key="1">
    <source>
        <dbReference type="ARBA" id="ARBA00093462"/>
    </source>
</evidence>
<evidence type="ECO:0000259" key="3">
    <source>
        <dbReference type="Pfam" id="PF07261"/>
    </source>
</evidence>
<evidence type="ECO:0000313" key="4">
    <source>
        <dbReference type="EMBL" id="MBY6276667.1"/>
    </source>
</evidence>
<dbReference type="InterPro" id="IPR006343">
    <property type="entry name" value="DnaB/C_C"/>
</dbReference>
<feature type="region of interest" description="Disordered" evidence="2">
    <location>
        <begin position="299"/>
        <end position="325"/>
    </location>
</feature>
<dbReference type="Proteomes" id="UP000732377">
    <property type="component" value="Unassembled WGS sequence"/>
</dbReference>
<dbReference type="Pfam" id="PF07261">
    <property type="entry name" value="DnaB_2"/>
    <property type="match status" value="2"/>
</dbReference>
<dbReference type="InterPro" id="IPR053162">
    <property type="entry name" value="DnaD"/>
</dbReference>
<sequence>MALGTDGPGEFGFLEAMMKRGFVSIPRMLFDYTLDLGLDYDRIGKIFTVLACVGGPGESPYTAYTVTRRNTPRDFDQVRTLVLQMEEDMITRCDHVTENEITFSFGPLFARLFAVWEEYWHEHQKETARKGPHPAVALAERMLGRSLSTRDVGSILEWVDEYGFTVEMVEAVIKEGFRQGVTRMSYLNSIAREWAEAGLETPEQAEAYIKEHEKTAARYRRATQALGIKRSLTAAEQAMIERWYEEWGFDDEVILQACEQAAGAKNPLQYTNKVLERWLQEGIRTRADLDRMVEQKRKAAAAGLDSGRSPRSGRRGSGQSNVILKREKKDDSYYEVVFKRYDD</sequence>
<dbReference type="RefSeq" id="WP_273379731.1">
    <property type="nucleotide sequence ID" value="NZ_PIUK01000098.1"/>
</dbReference>
<feature type="domain" description="DnaB/C C-terminal" evidence="3">
    <location>
        <begin position="228"/>
        <end position="289"/>
    </location>
</feature>
<feature type="domain" description="DnaB/C C-terminal" evidence="3">
    <location>
        <begin position="138"/>
        <end position="209"/>
    </location>
</feature>
<reference evidence="4" key="1">
    <citation type="submission" date="2017-11" db="EMBL/GenBank/DDBJ databases">
        <title>Three new genomes from thermophilic consortium.</title>
        <authorList>
            <person name="Quaggio R."/>
            <person name="Amgarten D."/>
            <person name="Setubal J.C."/>
        </authorList>
    </citation>
    <scope>NUCLEOTIDE SEQUENCE</scope>
    <source>
        <strain evidence="4">ZCTH01-B2</strain>
    </source>
</reference>
<comment type="similarity">
    <text evidence="1">Belongs to the DnaB/DnaD family.</text>
</comment>
<organism evidence="4 5">
    <name type="scientific">Symbiobacterium thermophilum</name>
    <dbReference type="NCBI Taxonomy" id="2734"/>
    <lineage>
        <taxon>Bacteria</taxon>
        <taxon>Bacillati</taxon>
        <taxon>Bacillota</taxon>
        <taxon>Clostridia</taxon>
        <taxon>Eubacteriales</taxon>
        <taxon>Symbiobacteriaceae</taxon>
        <taxon>Symbiobacterium</taxon>
    </lineage>
</organism>
<evidence type="ECO:0000256" key="2">
    <source>
        <dbReference type="SAM" id="MobiDB-lite"/>
    </source>
</evidence>
<evidence type="ECO:0000313" key="5">
    <source>
        <dbReference type="Proteomes" id="UP000732377"/>
    </source>
</evidence>